<dbReference type="InterPro" id="IPR038765">
    <property type="entry name" value="Papain-like_cys_pep_sf"/>
</dbReference>
<reference evidence="4" key="1">
    <citation type="journal article" date="2019" name="Int. J. Syst. Evol. Microbiol.">
        <title>The Global Catalogue of Microorganisms (GCM) 10K type strain sequencing project: providing services to taxonomists for standard genome sequencing and annotation.</title>
        <authorList>
            <consortium name="The Broad Institute Genomics Platform"/>
            <consortium name="The Broad Institute Genome Sequencing Center for Infectious Disease"/>
            <person name="Wu L."/>
            <person name="Ma J."/>
        </authorList>
    </citation>
    <scope>NUCLEOTIDE SEQUENCE [LARGE SCALE GENOMIC DNA]</scope>
    <source>
        <strain evidence="4">CGMCC 1.13574</strain>
    </source>
</reference>
<dbReference type="PANTHER" id="PTHR30094:SF14">
    <property type="entry name" value="D-ALANYL-GLYCYL ENDOPEPTIDASE-LIKE PROTEIN"/>
    <property type="match status" value="1"/>
</dbReference>
<accession>A0ABW4ZWM9</accession>
<protein>
    <submittedName>
        <fullName evidence="3">CHAP domain-containing protein</fullName>
    </submittedName>
</protein>
<feature type="chain" id="PRO_5047187578" evidence="1">
    <location>
        <begin position="24"/>
        <end position="190"/>
    </location>
</feature>
<dbReference type="InterPro" id="IPR051705">
    <property type="entry name" value="Gsp_Synthetase/Amidase"/>
</dbReference>
<dbReference type="InterPro" id="IPR007921">
    <property type="entry name" value="CHAP_dom"/>
</dbReference>
<comment type="caution">
    <text evidence="3">The sequence shown here is derived from an EMBL/GenBank/DDBJ whole genome shotgun (WGS) entry which is preliminary data.</text>
</comment>
<keyword evidence="4" id="KW-1185">Reference proteome</keyword>
<organism evidence="3 4">
    <name type="scientific">Tumebacillus lipolyticus</name>
    <dbReference type="NCBI Taxonomy" id="1280370"/>
    <lineage>
        <taxon>Bacteria</taxon>
        <taxon>Bacillati</taxon>
        <taxon>Bacillota</taxon>
        <taxon>Bacilli</taxon>
        <taxon>Bacillales</taxon>
        <taxon>Alicyclobacillaceae</taxon>
        <taxon>Tumebacillus</taxon>
    </lineage>
</organism>
<proteinExistence type="predicted"/>
<dbReference type="PROSITE" id="PS50911">
    <property type="entry name" value="CHAP"/>
    <property type="match status" value="1"/>
</dbReference>
<keyword evidence="1" id="KW-0732">Signal</keyword>
<name>A0ABW4ZWM9_9BACL</name>
<sequence>MRRLVCTLAFLAALSIAPQPLHEAAITNDAEATALPALAGGPIQPLAEGLYALKGVDTRRGLQCVEYVERYYVTHYPDTFPFRNSGPGAYDIWEGIADSKAVGGWSDRRDRFVAYENGTAAPQPEDMLLYDRTRGEGYGHIALIAEVYPTAVVILEQNSGWDTKKVLPLVENRIFDRGVKGIIRLKSNDL</sequence>
<evidence type="ECO:0000313" key="3">
    <source>
        <dbReference type="EMBL" id="MFD2169610.1"/>
    </source>
</evidence>
<dbReference type="Gene3D" id="3.90.1720.10">
    <property type="entry name" value="endopeptidase domain like (from Nostoc punctiforme)"/>
    <property type="match status" value="1"/>
</dbReference>
<dbReference type="RefSeq" id="WP_386044897.1">
    <property type="nucleotide sequence ID" value="NZ_JBHUIO010000005.1"/>
</dbReference>
<dbReference type="PANTHER" id="PTHR30094">
    <property type="entry name" value="BIFUNCTIONAL GLUTATHIONYLSPERMIDINE SYNTHETASE/AMIDASE-RELATED"/>
    <property type="match status" value="1"/>
</dbReference>
<feature type="signal peptide" evidence="1">
    <location>
        <begin position="1"/>
        <end position="23"/>
    </location>
</feature>
<evidence type="ECO:0000259" key="2">
    <source>
        <dbReference type="PROSITE" id="PS50911"/>
    </source>
</evidence>
<dbReference type="EMBL" id="JBHUIO010000005">
    <property type="protein sequence ID" value="MFD2169610.1"/>
    <property type="molecule type" value="Genomic_DNA"/>
</dbReference>
<evidence type="ECO:0000313" key="4">
    <source>
        <dbReference type="Proteomes" id="UP001597343"/>
    </source>
</evidence>
<gene>
    <name evidence="3" type="ORF">ACFSOY_06340</name>
</gene>
<feature type="domain" description="Peptidase C51" evidence="2">
    <location>
        <begin position="39"/>
        <end position="184"/>
    </location>
</feature>
<dbReference type="SUPFAM" id="SSF54001">
    <property type="entry name" value="Cysteine proteinases"/>
    <property type="match status" value="1"/>
</dbReference>
<dbReference type="Proteomes" id="UP001597343">
    <property type="component" value="Unassembled WGS sequence"/>
</dbReference>
<evidence type="ECO:0000256" key="1">
    <source>
        <dbReference type="SAM" id="SignalP"/>
    </source>
</evidence>
<dbReference type="Pfam" id="PF05257">
    <property type="entry name" value="CHAP"/>
    <property type="match status" value="1"/>
</dbReference>